<reference evidence="4 5" key="1">
    <citation type="submission" date="2024-09" db="EMBL/GenBank/DDBJ databases">
        <title>Laminarin stimulates single cell rates of sulfate reduction while oxygen inhibits transcriptomic activity in coastal marine sediment.</title>
        <authorList>
            <person name="Lindsay M."/>
            <person name="Orcutt B."/>
            <person name="Emerson D."/>
            <person name="Stepanauskas R."/>
            <person name="D'Angelo T."/>
        </authorList>
    </citation>
    <scope>NUCLEOTIDE SEQUENCE [LARGE SCALE GENOMIC DNA]</scope>
    <source>
        <strain evidence="4">SAG AM-311-K15</strain>
    </source>
</reference>
<sequence length="127" mass="14383">MSDTKKTILVVDDEPDMVEFLVTFFQDNGFNVLTASDGKECLEKVKDVRPDLITLDITMPEESGVRAFRNIQESPDTKDIPVVIITGIAKDFRQFIHSRKKVEPPAAYFEKPIDKDALLNKVKEILA</sequence>
<evidence type="ECO:0000313" key="5">
    <source>
        <dbReference type="Proteomes" id="UP001594351"/>
    </source>
</evidence>
<protein>
    <submittedName>
        <fullName evidence="4">Response regulator</fullName>
    </submittedName>
</protein>
<dbReference type="PROSITE" id="PS50110">
    <property type="entry name" value="RESPONSE_REGULATORY"/>
    <property type="match status" value="1"/>
</dbReference>
<dbReference type="Proteomes" id="UP001594351">
    <property type="component" value="Unassembled WGS sequence"/>
</dbReference>
<dbReference type="InterPro" id="IPR011006">
    <property type="entry name" value="CheY-like_superfamily"/>
</dbReference>
<dbReference type="InterPro" id="IPR050595">
    <property type="entry name" value="Bact_response_regulator"/>
</dbReference>
<organism evidence="4 5">
    <name type="scientific">candidate division CSSED10-310 bacterium</name>
    <dbReference type="NCBI Taxonomy" id="2855610"/>
    <lineage>
        <taxon>Bacteria</taxon>
        <taxon>Bacteria division CSSED10-310</taxon>
    </lineage>
</organism>
<feature type="modified residue" description="4-aspartylphosphate" evidence="2">
    <location>
        <position position="56"/>
    </location>
</feature>
<feature type="domain" description="Response regulatory" evidence="3">
    <location>
        <begin position="7"/>
        <end position="126"/>
    </location>
</feature>
<keyword evidence="1 2" id="KW-0597">Phosphoprotein</keyword>
<dbReference type="SUPFAM" id="SSF52172">
    <property type="entry name" value="CheY-like"/>
    <property type="match status" value="1"/>
</dbReference>
<dbReference type="PANTHER" id="PTHR44591">
    <property type="entry name" value="STRESS RESPONSE REGULATOR PROTEIN 1"/>
    <property type="match status" value="1"/>
</dbReference>
<evidence type="ECO:0000313" key="4">
    <source>
        <dbReference type="EMBL" id="MFC1852806.1"/>
    </source>
</evidence>
<evidence type="ECO:0000259" key="3">
    <source>
        <dbReference type="PROSITE" id="PS50110"/>
    </source>
</evidence>
<gene>
    <name evidence="4" type="ORF">ACFL27_21625</name>
</gene>
<dbReference type="SMART" id="SM00448">
    <property type="entry name" value="REC"/>
    <property type="match status" value="1"/>
</dbReference>
<dbReference type="PANTHER" id="PTHR44591:SF3">
    <property type="entry name" value="RESPONSE REGULATORY DOMAIN-CONTAINING PROTEIN"/>
    <property type="match status" value="1"/>
</dbReference>
<comment type="caution">
    <text evidence="4">The sequence shown here is derived from an EMBL/GenBank/DDBJ whole genome shotgun (WGS) entry which is preliminary data.</text>
</comment>
<keyword evidence="5" id="KW-1185">Reference proteome</keyword>
<proteinExistence type="predicted"/>
<evidence type="ECO:0000256" key="1">
    <source>
        <dbReference type="ARBA" id="ARBA00022553"/>
    </source>
</evidence>
<dbReference type="Pfam" id="PF00072">
    <property type="entry name" value="Response_reg"/>
    <property type="match status" value="1"/>
</dbReference>
<dbReference type="Gene3D" id="3.40.50.2300">
    <property type="match status" value="1"/>
</dbReference>
<dbReference type="EMBL" id="JBHPBY010000369">
    <property type="protein sequence ID" value="MFC1852806.1"/>
    <property type="molecule type" value="Genomic_DNA"/>
</dbReference>
<dbReference type="InterPro" id="IPR001789">
    <property type="entry name" value="Sig_transdc_resp-reg_receiver"/>
</dbReference>
<evidence type="ECO:0000256" key="2">
    <source>
        <dbReference type="PROSITE-ProRule" id="PRU00169"/>
    </source>
</evidence>
<accession>A0ABV6Z2Z0</accession>
<name>A0ABV6Z2Z0_UNCC1</name>